<dbReference type="InterPro" id="IPR017871">
    <property type="entry name" value="ABC_transporter-like_CS"/>
</dbReference>
<keyword evidence="10" id="KW-0614">Plasmid</keyword>
<evidence type="ECO:0008006" key="12">
    <source>
        <dbReference type="Google" id="ProtNLM"/>
    </source>
</evidence>
<dbReference type="CDD" id="cd03228">
    <property type="entry name" value="ABCC_MRP_Like"/>
    <property type="match status" value="1"/>
</dbReference>
<keyword evidence="6 7" id="KW-0472">Membrane</keyword>
<evidence type="ECO:0000256" key="4">
    <source>
        <dbReference type="ARBA" id="ARBA00022840"/>
    </source>
</evidence>
<dbReference type="GO" id="GO:0015421">
    <property type="term" value="F:ABC-type oligopeptide transporter activity"/>
    <property type="evidence" value="ECO:0007669"/>
    <property type="project" value="TreeGrafter"/>
</dbReference>
<evidence type="ECO:0000313" key="10">
    <source>
        <dbReference type="EMBL" id="ASV70204.1"/>
    </source>
</evidence>
<feature type="domain" description="ABC transmembrane type-1" evidence="9">
    <location>
        <begin position="19"/>
        <end position="295"/>
    </location>
</feature>
<dbReference type="Pfam" id="PF00664">
    <property type="entry name" value="ABC_membrane"/>
    <property type="match status" value="1"/>
</dbReference>
<evidence type="ECO:0000259" key="9">
    <source>
        <dbReference type="PROSITE" id="PS50929"/>
    </source>
</evidence>
<dbReference type="Proteomes" id="UP000215137">
    <property type="component" value="Plasmid pBkBDGP4A"/>
</dbReference>
<dbReference type="Gene3D" id="1.20.1560.10">
    <property type="entry name" value="ABC transporter type 1, transmembrane domain"/>
    <property type="match status" value="1"/>
</dbReference>
<comment type="subcellular location">
    <subcellularLocation>
        <location evidence="1">Cell membrane</location>
        <topology evidence="1">Multi-pass membrane protein</topology>
    </subcellularLocation>
</comment>
<dbReference type="InterPro" id="IPR036640">
    <property type="entry name" value="ABC1_TM_sf"/>
</dbReference>
<evidence type="ECO:0000256" key="3">
    <source>
        <dbReference type="ARBA" id="ARBA00022741"/>
    </source>
</evidence>
<evidence type="ECO:0000256" key="5">
    <source>
        <dbReference type="ARBA" id="ARBA00022989"/>
    </source>
</evidence>
<feature type="transmembrane region" description="Helical" evidence="7">
    <location>
        <begin position="128"/>
        <end position="147"/>
    </location>
</feature>
<dbReference type="CDD" id="cd07346">
    <property type="entry name" value="ABC_6TM_exporters"/>
    <property type="match status" value="1"/>
</dbReference>
<dbReference type="SUPFAM" id="SSF90123">
    <property type="entry name" value="ABC transporter transmembrane region"/>
    <property type="match status" value="1"/>
</dbReference>
<accession>A0A248TPP6</accession>
<dbReference type="GO" id="GO:0005524">
    <property type="term" value="F:ATP binding"/>
    <property type="evidence" value="ECO:0007669"/>
    <property type="project" value="UniProtKB-KW"/>
</dbReference>
<name>A0A248TPP6_9BACI</name>
<feature type="transmembrane region" description="Helical" evidence="7">
    <location>
        <begin position="235"/>
        <end position="253"/>
    </location>
</feature>
<keyword evidence="5 7" id="KW-1133">Transmembrane helix</keyword>
<evidence type="ECO:0000256" key="2">
    <source>
        <dbReference type="ARBA" id="ARBA00022692"/>
    </source>
</evidence>
<dbReference type="PROSITE" id="PS50929">
    <property type="entry name" value="ABC_TM1F"/>
    <property type="match status" value="1"/>
</dbReference>
<dbReference type="Pfam" id="PF00005">
    <property type="entry name" value="ABC_tran"/>
    <property type="match status" value="1"/>
</dbReference>
<dbReference type="SMART" id="SM00382">
    <property type="entry name" value="AAA"/>
    <property type="match status" value="1"/>
</dbReference>
<dbReference type="GO" id="GO:0016887">
    <property type="term" value="F:ATP hydrolysis activity"/>
    <property type="evidence" value="ECO:0007669"/>
    <property type="project" value="InterPro"/>
</dbReference>
<sequence length="562" mass="64586">MSDIMFLKSKKNLLLLTCLISLSTLSLLFFLISPYINKIIIDDAIKEANQNLLLFSVVLFAALNIVGEVFRTISKVILTYLESRISLDFKQKIHRKVRKFKILSYFSEGELLSYNMNDVNMAKQHFRIIHDVFFNSLQVVLTLAIIIVIQWEFLFYIIPVLIIYAIMPLIIGRKLTKESLILQRRLSDISDQLSRSYYLSKEIRFFNKEVWDQTRIDLALRGEIKPIVKIEIFRGFYSGGLIFYSLFLCYLLYSGGMSVISGSLTLGTLLSLISYTGFLAQPIYEIVNRLSLSRSVKASKERIKILLEKPERKLGDLFLDQNRAFNIQLNNVSLIKNNHYILKNMSYEIKSGSFIGIVGESGSGKTSLFNLLARLDECTKGNIEVQGKLIENIDYSNYYSHIKYVTQESNFVEGSLRDNLFIENEENLDLETLKYLTMEFGLNFFGDNILDFKIEKQGGNLSGGQKQRLAIIRSLIYNPSILLLDEATSALDYHTERKVLSLIKKIRKGKTTIFISHNIELLEDADKIIVFDKGEMVLVGNEEYIRTKLLIPKHSNTKSEVL</sequence>
<keyword evidence="3" id="KW-0547">Nucleotide-binding</keyword>
<dbReference type="InterPro" id="IPR011527">
    <property type="entry name" value="ABC1_TM_dom"/>
</dbReference>
<dbReference type="EMBL" id="CP022984">
    <property type="protein sequence ID" value="ASV70204.1"/>
    <property type="molecule type" value="Genomic_DNA"/>
</dbReference>
<feature type="transmembrane region" description="Helical" evidence="7">
    <location>
        <begin position="52"/>
        <end position="70"/>
    </location>
</feature>
<dbReference type="KEGG" id="bko:CKF48_23250"/>
<feature type="transmembrane region" description="Helical" evidence="7">
    <location>
        <begin position="153"/>
        <end position="171"/>
    </location>
</feature>
<geneLocation type="plasmid" evidence="11">
    <name>pbkbdgp4a</name>
</geneLocation>
<dbReference type="PROSITE" id="PS00211">
    <property type="entry name" value="ABC_TRANSPORTER_1"/>
    <property type="match status" value="1"/>
</dbReference>
<keyword evidence="11" id="KW-1185">Reference proteome</keyword>
<dbReference type="GO" id="GO:0005886">
    <property type="term" value="C:plasma membrane"/>
    <property type="evidence" value="ECO:0007669"/>
    <property type="project" value="UniProtKB-SubCell"/>
</dbReference>
<feature type="transmembrane region" description="Helical" evidence="7">
    <location>
        <begin position="12"/>
        <end position="32"/>
    </location>
</feature>
<evidence type="ECO:0000259" key="8">
    <source>
        <dbReference type="PROSITE" id="PS50893"/>
    </source>
</evidence>
<dbReference type="InterPro" id="IPR003593">
    <property type="entry name" value="AAA+_ATPase"/>
</dbReference>
<dbReference type="InterPro" id="IPR027417">
    <property type="entry name" value="P-loop_NTPase"/>
</dbReference>
<gene>
    <name evidence="10" type="ORF">CKF48_23250</name>
</gene>
<dbReference type="PANTHER" id="PTHR43394">
    <property type="entry name" value="ATP-DEPENDENT PERMEASE MDL1, MITOCHONDRIAL"/>
    <property type="match status" value="1"/>
</dbReference>
<evidence type="ECO:0000256" key="6">
    <source>
        <dbReference type="ARBA" id="ARBA00023136"/>
    </source>
</evidence>
<dbReference type="InterPro" id="IPR003439">
    <property type="entry name" value="ABC_transporter-like_ATP-bd"/>
</dbReference>
<evidence type="ECO:0000313" key="11">
    <source>
        <dbReference type="Proteomes" id="UP000215137"/>
    </source>
</evidence>
<proteinExistence type="predicted"/>
<organism evidence="10 11">
    <name type="scientific">Cytobacillus kochii</name>
    <dbReference type="NCBI Taxonomy" id="859143"/>
    <lineage>
        <taxon>Bacteria</taxon>
        <taxon>Bacillati</taxon>
        <taxon>Bacillota</taxon>
        <taxon>Bacilli</taxon>
        <taxon>Bacillales</taxon>
        <taxon>Bacillaceae</taxon>
        <taxon>Cytobacillus</taxon>
    </lineage>
</organism>
<keyword evidence="2 7" id="KW-0812">Transmembrane</keyword>
<evidence type="ECO:0000256" key="7">
    <source>
        <dbReference type="SAM" id="Phobius"/>
    </source>
</evidence>
<dbReference type="AlphaFoldDB" id="A0A248TPP6"/>
<evidence type="ECO:0000256" key="1">
    <source>
        <dbReference type="ARBA" id="ARBA00004651"/>
    </source>
</evidence>
<dbReference type="PANTHER" id="PTHR43394:SF1">
    <property type="entry name" value="ATP-BINDING CASSETTE SUB-FAMILY B MEMBER 10, MITOCHONDRIAL"/>
    <property type="match status" value="1"/>
</dbReference>
<protein>
    <recommendedName>
        <fullName evidence="12">ABC transporter ATP-binding protein</fullName>
    </recommendedName>
</protein>
<dbReference type="InterPro" id="IPR039421">
    <property type="entry name" value="Type_1_exporter"/>
</dbReference>
<reference evidence="10 11" key="1">
    <citation type="submission" date="2017-08" db="EMBL/GenBank/DDBJ databases">
        <title>Complete Genome Sequence of Bacillus kochii Oregon-R-modENCODE STRAIN BDGP4, isolated from Drosophila melanogaster gut.</title>
        <authorList>
            <person name="Wan K.H."/>
            <person name="Yu C."/>
            <person name="Park S."/>
            <person name="Hammonds A.S."/>
            <person name="Booth B.W."/>
            <person name="Celniker S.E."/>
        </authorList>
    </citation>
    <scope>NUCLEOTIDE SEQUENCE [LARGE SCALE GENOMIC DNA]</scope>
    <source>
        <strain evidence="10 11">BDGP4</strain>
        <plasmid evidence="11">pbkbdgp4a</plasmid>
    </source>
</reference>
<keyword evidence="4" id="KW-0067">ATP-binding</keyword>
<dbReference type="PROSITE" id="PS50893">
    <property type="entry name" value="ABC_TRANSPORTER_2"/>
    <property type="match status" value="1"/>
</dbReference>
<feature type="domain" description="ABC transporter" evidence="8">
    <location>
        <begin position="327"/>
        <end position="558"/>
    </location>
</feature>
<dbReference type="OrthoDB" id="9785080at2"/>
<dbReference type="Gene3D" id="3.40.50.300">
    <property type="entry name" value="P-loop containing nucleotide triphosphate hydrolases"/>
    <property type="match status" value="1"/>
</dbReference>
<dbReference type="SUPFAM" id="SSF52540">
    <property type="entry name" value="P-loop containing nucleoside triphosphate hydrolases"/>
    <property type="match status" value="1"/>
</dbReference>